<keyword evidence="4" id="KW-0804">Transcription</keyword>
<protein>
    <submittedName>
        <fullName evidence="8">TetR family transcriptional regulator</fullName>
    </submittedName>
</protein>
<proteinExistence type="predicted"/>
<dbReference type="Proteomes" id="UP000256845">
    <property type="component" value="Unassembled WGS sequence"/>
</dbReference>
<dbReference type="PANTHER" id="PTHR30055">
    <property type="entry name" value="HTH-TYPE TRANSCRIPTIONAL REGULATOR RUTR"/>
    <property type="match status" value="1"/>
</dbReference>
<dbReference type="PANTHER" id="PTHR30055:SF234">
    <property type="entry name" value="HTH-TYPE TRANSCRIPTIONAL REGULATOR BETI"/>
    <property type="match status" value="1"/>
</dbReference>
<dbReference type="SUPFAM" id="SSF46689">
    <property type="entry name" value="Homeodomain-like"/>
    <property type="match status" value="1"/>
</dbReference>
<dbReference type="InterPro" id="IPR009057">
    <property type="entry name" value="Homeodomain-like_sf"/>
</dbReference>
<dbReference type="AlphaFoldDB" id="A0A3D9H582"/>
<dbReference type="InterPro" id="IPR023772">
    <property type="entry name" value="DNA-bd_HTH_TetR-type_CS"/>
</dbReference>
<evidence type="ECO:0000259" key="7">
    <source>
        <dbReference type="PROSITE" id="PS50977"/>
    </source>
</evidence>
<dbReference type="Gene3D" id="1.10.357.10">
    <property type="entry name" value="Tetracycline Repressor, domain 2"/>
    <property type="match status" value="1"/>
</dbReference>
<dbReference type="PROSITE" id="PS01081">
    <property type="entry name" value="HTH_TETR_1"/>
    <property type="match status" value="1"/>
</dbReference>
<evidence type="ECO:0000313" key="9">
    <source>
        <dbReference type="Proteomes" id="UP000256845"/>
    </source>
</evidence>
<evidence type="ECO:0000313" key="8">
    <source>
        <dbReference type="EMBL" id="RED44654.1"/>
    </source>
</evidence>
<evidence type="ECO:0000256" key="5">
    <source>
        <dbReference type="PROSITE-ProRule" id="PRU00335"/>
    </source>
</evidence>
<reference evidence="8 9" key="1">
    <citation type="submission" date="2018-07" db="EMBL/GenBank/DDBJ databases">
        <title>Genomic Encyclopedia of Type Strains, Phase III (KMG-III): the genomes of soil and plant-associated and newly described type strains.</title>
        <authorList>
            <person name="Whitman W."/>
        </authorList>
    </citation>
    <scope>NUCLEOTIDE SEQUENCE [LARGE SCALE GENOMIC DNA]</scope>
    <source>
        <strain evidence="8 9">CECT 8488</strain>
    </source>
</reference>
<name>A0A3D9H582_9PROT</name>
<dbReference type="InterPro" id="IPR039538">
    <property type="entry name" value="BetI_C"/>
</dbReference>
<dbReference type="RefSeq" id="WP_115938955.1">
    <property type="nucleotide sequence ID" value="NZ_QRDW01000014.1"/>
</dbReference>
<evidence type="ECO:0000256" key="6">
    <source>
        <dbReference type="SAM" id="MobiDB-lite"/>
    </source>
</evidence>
<dbReference type="EMBL" id="QRDW01000014">
    <property type="protein sequence ID" value="RED44654.1"/>
    <property type="molecule type" value="Genomic_DNA"/>
</dbReference>
<evidence type="ECO:0000256" key="4">
    <source>
        <dbReference type="ARBA" id="ARBA00023163"/>
    </source>
</evidence>
<gene>
    <name evidence="8" type="ORF">DFP90_11416</name>
</gene>
<dbReference type="GO" id="GO:0000976">
    <property type="term" value="F:transcription cis-regulatory region binding"/>
    <property type="evidence" value="ECO:0007669"/>
    <property type="project" value="TreeGrafter"/>
</dbReference>
<dbReference type="Pfam" id="PF00440">
    <property type="entry name" value="TetR_N"/>
    <property type="match status" value="1"/>
</dbReference>
<keyword evidence="3 5" id="KW-0238">DNA-binding</keyword>
<dbReference type="OrthoDB" id="7336460at2"/>
<dbReference type="PRINTS" id="PR00455">
    <property type="entry name" value="HTHTETR"/>
</dbReference>
<feature type="region of interest" description="Disordered" evidence="6">
    <location>
        <begin position="210"/>
        <end position="230"/>
    </location>
</feature>
<evidence type="ECO:0000256" key="1">
    <source>
        <dbReference type="ARBA" id="ARBA00022491"/>
    </source>
</evidence>
<keyword evidence="9" id="KW-1185">Reference proteome</keyword>
<dbReference type="InterPro" id="IPR036271">
    <property type="entry name" value="Tet_transcr_reg_TetR-rel_C_sf"/>
</dbReference>
<dbReference type="PROSITE" id="PS50977">
    <property type="entry name" value="HTH_TETR_2"/>
    <property type="match status" value="1"/>
</dbReference>
<dbReference type="InterPro" id="IPR050109">
    <property type="entry name" value="HTH-type_TetR-like_transc_reg"/>
</dbReference>
<evidence type="ECO:0000256" key="2">
    <source>
        <dbReference type="ARBA" id="ARBA00023015"/>
    </source>
</evidence>
<comment type="caution">
    <text evidence="8">The sequence shown here is derived from an EMBL/GenBank/DDBJ whole genome shotgun (WGS) entry which is preliminary data.</text>
</comment>
<keyword evidence="2" id="KW-0805">Transcription regulation</keyword>
<feature type="DNA-binding region" description="H-T-H motif" evidence="5">
    <location>
        <begin position="42"/>
        <end position="61"/>
    </location>
</feature>
<dbReference type="InterPro" id="IPR001647">
    <property type="entry name" value="HTH_TetR"/>
</dbReference>
<accession>A0A3D9H582</accession>
<feature type="compositionally biased region" description="Low complexity" evidence="6">
    <location>
        <begin position="213"/>
        <end position="229"/>
    </location>
</feature>
<dbReference type="SUPFAM" id="SSF48498">
    <property type="entry name" value="Tetracyclin repressor-like, C-terminal domain"/>
    <property type="match status" value="1"/>
</dbReference>
<dbReference type="Pfam" id="PF13977">
    <property type="entry name" value="TetR_C_6"/>
    <property type="match status" value="1"/>
</dbReference>
<evidence type="ECO:0000256" key="3">
    <source>
        <dbReference type="ARBA" id="ARBA00023125"/>
    </source>
</evidence>
<dbReference type="GO" id="GO:0003700">
    <property type="term" value="F:DNA-binding transcription factor activity"/>
    <property type="evidence" value="ECO:0007669"/>
    <property type="project" value="TreeGrafter"/>
</dbReference>
<keyword evidence="1" id="KW-0678">Repressor</keyword>
<sequence length="292" mass="32467">MTTGAAKKDKSATSSRIQAERRKQLIEATMTVIADHGLSNVTLAKVAGEAGLTAAMVNFHFSNKDSLLLETLKFVSDEFNEQHDKAIQNAKGDPIQALNDVIDVQFDDRLSDPRRLTVWYAFWGESQAREEYQQVCGESDRADEAAFLELFRALIRLEGKPELDPEALSLAFQGMLDYLWQGLLVTQEQNSREMRKQQCRAFLASIFPKSFGKPKSAPKPTQPAAQPQTGKWHCLAHLEDVQENNGSWTDKDVGGKAVHLQLSPDGQCLATSLPDNQPLPVRTAEGLIFVRV</sequence>
<feature type="domain" description="HTH tetR-type" evidence="7">
    <location>
        <begin position="19"/>
        <end position="79"/>
    </location>
</feature>
<organism evidence="8 9">
    <name type="scientific">Aestuariispira insulae</name>
    <dbReference type="NCBI Taxonomy" id="1461337"/>
    <lineage>
        <taxon>Bacteria</taxon>
        <taxon>Pseudomonadati</taxon>
        <taxon>Pseudomonadota</taxon>
        <taxon>Alphaproteobacteria</taxon>
        <taxon>Rhodospirillales</taxon>
        <taxon>Kiloniellaceae</taxon>
        <taxon>Aestuariispira</taxon>
    </lineage>
</organism>